<evidence type="ECO:0000313" key="2">
    <source>
        <dbReference type="Proteomes" id="UP000566819"/>
    </source>
</evidence>
<dbReference type="AlphaFoldDB" id="A0A8H4RI27"/>
<gene>
    <name evidence="1" type="ORF">G7Y89_g7667</name>
</gene>
<keyword evidence="2" id="KW-1185">Reference proteome</keyword>
<evidence type="ECO:0000313" key="1">
    <source>
        <dbReference type="EMBL" id="KAF4630470.1"/>
    </source>
</evidence>
<comment type="caution">
    <text evidence="1">The sequence shown here is derived from an EMBL/GenBank/DDBJ whole genome shotgun (WGS) entry which is preliminary data.</text>
</comment>
<protein>
    <submittedName>
        <fullName evidence="1">Uncharacterized protein</fullName>
    </submittedName>
</protein>
<dbReference type="Proteomes" id="UP000566819">
    <property type="component" value="Unassembled WGS sequence"/>
</dbReference>
<sequence length="240" mass="27318">MKTMGTTLYETQHLTLPFRCRNQAGNIRVTMQPNNDLDHAWGLDLIFPSVPQLDFPRQFFGFPVIQAKIDYPIPPSSSAGYGNLLGWIQLVKAGDPNSFTQEGLVEWEMDIYPSFSKDSNSPFAIWGHNPTMFDAPARLLSEDGKEPKLAWRAQSFLCVIRDAGMTRQVELCRGGSFSWGFDIEVTRSGEEQEDARNIVVKTVEPLDLEQGWNERLSLLRSLYPDWGFQESKTEDDILHK</sequence>
<dbReference type="OrthoDB" id="3461579at2759"/>
<dbReference type="EMBL" id="JAAMPI010000546">
    <property type="protein sequence ID" value="KAF4630470.1"/>
    <property type="molecule type" value="Genomic_DNA"/>
</dbReference>
<name>A0A8H4RI27_9HELO</name>
<accession>A0A8H4RI27</accession>
<reference evidence="1 2" key="1">
    <citation type="submission" date="2020-03" db="EMBL/GenBank/DDBJ databases">
        <title>Draft Genome Sequence of Cudoniella acicularis.</title>
        <authorList>
            <person name="Buettner E."/>
            <person name="Kellner H."/>
        </authorList>
    </citation>
    <scope>NUCLEOTIDE SEQUENCE [LARGE SCALE GENOMIC DNA]</scope>
    <source>
        <strain evidence="1 2">DSM 108380</strain>
    </source>
</reference>
<proteinExistence type="predicted"/>
<organism evidence="1 2">
    <name type="scientific">Cudoniella acicularis</name>
    <dbReference type="NCBI Taxonomy" id="354080"/>
    <lineage>
        <taxon>Eukaryota</taxon>
        <taxon>Fungi</taxon>
        <taxon>Dikarya</taxon>
        <taxon>Ascomycota</taxon>
        <taxon>Pezizomycotina</taxon>
        <taxon>Leotiomycetes</taxon>
        <taxon>Helotiales</taxon>
        <taxon>Tricladiaceae</taxon>
        <taxon>Cudoniella</taxon>
    </lineage>
</organism>